<dbReference type="AlphaFoldDB" id="A0A1F7VD67"/>
<evidence type="ECO:0000259" key="1">
    <source>
        <dbReference type="Pfam" id="PF04127"/>
    </source>
</evidence>
<dbReference type="Proteomes" id="UP000176593">
    <property type="component" value="Unassembled WGS sequence"/>
</dbReference>
<dbReference type="SUPFAM" id="SSF102645">
    <property type="entry name" value="CoaB-like"/>
    <property type="match status" value="1"/>
</dbReference>
<proteinExistence type="predicted"/>
<gene>
    <name evidence="2" type="ORF">A3I41_02405</name>
</gene>
<sequence length="231" mass="25870">MKVLITAGATQTPIDQVRAITNIFRGRTGAQIAEWISDAGHDVTLLTSAPKSEHPSSALCPIQIHTFRTYDELAQLMEQEIRTGGYDLVIHSAAVSDYKVVATHILCEPGEASYMGPARLVIKLLQLVTGKISSSHKRLFLELVPTEKLIDKIRRDWGFKGFLVKFKLQVDKTDEELIDIARKSREDSNADLIVANCKEWAHQRAYVIGRDSYAFNVPRNIIAGAILLRMR</sequence>
<dbReference type="GO" id="GO:0015937">
    <property type="term" value="P:coenzyme A biosynthetic process"/>
    <property type="evidence" value="ECO:0007669"/>
    <property type="project" value="UniProtKB-ARBA"/>
</dbReference>
<reference evidence="2 3" key="1">
    <citation type="journal article" date="2016" name="Nat. Commun.">
        <title>Thousands of microbial genomes shed light on interconnected biogeochemical processes in an aquifer system.</title>
        <authorList>
            <person name="Anantharaman K."/>
            <person name="Brown C.T."/>
            <person name="Hug L.A."/>
            <person name="Sharon I."/>
            <person name="Castelle C.J."/>
            <person name="Probst A.J."/>
            <person name="Thomas B.C."/>
            <person name="Singh A."/>
            <person name="Wilkins M.J."/>
            <person name="Karaoz U."/>
            <person name="Brodie E.L."/>
            <person name="Williams K.H."/>
            <person name="Hubbard S.S."/>
            <person name="Banfield J.F."/>
        </authorList>
    </citation>
    <scope>NUCLEOTIDE SEQUENCE [LARGE SCALE GENOMIC DNA]</scope>
</reference>
<protein>
    <recommendedName>
        <fullName evidence="1">DNA/pantothenate metabolism flavoprotein C-terminal domain-containing protein</fullName>
    </recommendedName>
</protein>
<dbReference type="EMBL" id="MGEQ01000002">
    <property type="protein sequence ID" value="OGL87937.1"/>
    <property type="molecule type" value="Genomic_DNA"/>
</dbReference>
<dbReference type="InterPro" id="IPR007085">
    <property type="entry name" value="DNA/pantothenate-metab_flavo_C"/>
</dbReference>
<evidence type="ECO:0000313" key="3">
    <source>
        <dbReference type="Proteomes" id="UP000176593"/>
    </source>
</evidence>
<accession>A0A1F7VD67</accession>
<dbReference type="Pfam" id="PF04127">
    <property type="entry name" value="DFP"/>
    <property type="match status" value="1"/>
</dbReference>
<dbReference type="InterPro" id="IPR035929">
    <property type="entry name" value="CoaB-like_sf"/>
</dbReference>
<dbReference type="GO" id="GO:0003824">
    <property type="term" value="F:catalytic activity"/>
    <property type="evidence" value="ECO:0007669"/>
    <property type="project" value="UniProtKB-ARBA"/>
</dbReference>
<evidence type="ECO:0000313" key="2">
    <source>
        <dbReference type="EMBL" id="OGL87937.1"/>
    </source>
</evidence>
<comment type="caution">
    <text evidence="2">The sequence shown here is derived from an EMBL/GenBank/DDBJ whole genome shotgun (WGS) entry which is preliminary data.</text>
</comment>
<organism evidence="2 3">
    <name type="scientific">Candidatus Uhrbacteria bacterium RIFCSPLOWO2_02_FULL_48_18</name>
    <dbReference type="NCBI Taxonomy" id="1802408"/>
    <lineage>
        <taxon>Bacteria</taxon>
        <taxon>Candidatus Uhriibacteriota</taxon>
    </lineage>
</organism>
<dbReference type="Gene3D" id="3.40.50.10300">
    <property type="entry name" value="CoaB-like"/>
    <property type="match status" value="1"/>
</dbReference>
<feature type="domain" description="DNA/pantothenate metabolism flavoprotein C-terminal" evidence="1">
    <location>
        <begin position="2"/>
        <end position="102"/>
    </location>
</feature>
<name>A0A1F7VD67_9BACT</name>